<dbReference type="InterPro" id="IPR038441">
    <property type="entry name" value="THAP_Znf_sf"/>
</dbReference>
<evidence type="ECO:0000256" key="2">
    <source>
        <dbReference type="ARBA" id="ARBA00022771"/>
    </source>
</evidence>
<name>A0A0K2TU14_LEPSM</name>
<dbReference type="InterPro" id="IPR052224">
    <property type="entry name" value="THAP_domain_protein"/>
</dbReference>
<dbReference type="OMA" id="SFTIVEC"/>
<dbReference type="GO" id="GO:0008270">
    <property type="term" value="F:zinc ion binding"/>
    <property type="evidence" value="ECO:0007669"/>
    <property type="project" value="UniProtKB-KW"/>
</dbReference>
<dbReference type="GO" id="GO:0003677">
    <property type="term" value="F:DNA binding"/>
    <property type="evidence" value="ECO:0007669"/>
    <property type="project" value="UniProtKB-UniRule"/>
</dbReference>
<evidence type="ECO:0000256" key="6">
    <source>
        <dbReference type="SAM" id="MobiDB-lite"/>
    </source>
</evidence>
<feature type="compositionally biased region" description="Polar residues" evidence="6">
    <location>
        <begin position="113"/>
        <end position="125"/>
    </location>
</feature>
<reference evidence="8" key="1">
    <citation type="submission" date="2014-05" db="EMBL/GenBank/DDBJ databases">
        <authorList>
            <person name="Chronopoulou M."/>
        </authorList>
    </citation>
    <scope>NUCLEOTIDE SEQUENCE</scope>
    <source>
        <tissue evidence="8">Whole organism</tissue>
    </source>
</reference>
<evidence type="ECO:0000313" key="8">
    <source>
        <dbReference type="EMBL" id="CDW28876.1"/>
    </source>
</evidence>
<dbReference type="SMART" id="SM00980">
    <property type="entry name" value="THAP"/>
    <property type="match status" value="1"/>
</dbReference>
<dbReference type="OrthoDB" id="6375579at2759"/>
<accession>A0A0K2TU14</accession>
<evidence type="ECO:0000256" key="5">
    <source>
        <dbReference type="PROSITE-ProRule" id="PRU00309"/>
    </source>
</evidence>
<keyword evidence="3" id="KW-0862">Zinc</keyword>
<feature type="region of interest" description="Disordered" evidence="6">
    <location>
        <begin position="99"/>
        <end position="128"/>
    </location>
</feature>
<sequence length="365" mass="42132">MVNKCVVIGCRSGYNLKKNETHSEVKEDISFHRFPKDQILREKWIRNLSRKNYTPSSHSVLCSKHFDVQDFEQQYLYQNPKELNSKNIKCSNKLKQGSVPSKFPNLPKETKMLTPSRSERATSSARHQRQLERLNTQAKEFYQKNNIQSLDDLEKKLGKATLPSQVSMIKQEGKLYLITIGMSKFGTQELSFSLEINEDLSFTACVNGFKLKKNRFGHILKTNTFEHLFEVINLVAFLKSTDCDVEDKSKVLGKACKIIESVIPDFKEKEKKSLSFLNEQLSLCVIPYKQSRRYSSSLISIASNWKETSPKLYRKFLQEDLLSLPCERYLKQLNSNNPLPTKPGLEETTEQMDKEVSFTIVECGD</sequence>
<evidence type="ECO:0000256" key="3">
    <source>
        <dbReference type="ARBA" id="ARBA00022833"/>
    </source>
</evidence>
<proteinExistence type="predicted"/>
<dbReference type="SUPFAM" id="SSF57716">
    <property type="entry name" value="Glucocorticoid receptor-like (DNA-binding domain)"/>
    <property type="match status" value="1"/>
</dbReference>
<dbReference type="SMART" id="SM00692">
    <property type="entry name" value="DM3"/>
    <property type="match status" value="1"/>
</dbReference>
<dbReference type="PANTHER" id="PTHR46927">
    <property type="entry name" value="AGAP005574-PA"/>
    <property type="match status" value="1"/>
</dbReference>
<keyword evidence="4 5" id="KW-0238">DNA-binding</keyword>
<evidence type="ECO:0000259" key="7">
    <source>
        <dbReference type="PROSITE" id="PS50950"/>
    </source>
</evidence>
<dbReference type="InterPro" id="IPR006612">
    <property type="entry name" value="THAP_Znf"/>
</dbReference>
<dbReference type="EMBL" id="HACA01011515">
    <property type="protein sequence ID" value="CDW28876.1"/>
    <property type="molecule type" value="Transcribed_RNA"/>
</dbReference>
<dbReference type="Pfam" id="PF05485">
    <property type="entry name" value="THAP"/>
    <property type="match status" value="1"/>
</dbReference>
<protein>
    <submittedName>
        <fullName evidence="8">Putative LOC101241421 [Hydra vulgaris]</fullName>
    </submittedName>
</protein>
<keyword evidence="1" id="KW-0479">Metal-binding</keyword>
<dbReference type="Gene3D" id="6.20.210.20">
    <property type="entry name" value="THAP domain"/>
    <property type="match status" value="1"/>
</dbReference>
<dbReference type="AlphaFoldDB" id="A0A0K2TU14"/>
<evidence type="ECO:0000256" key="1">
    <source>
        <dbReference type="ARBA" id="ARBA00022723"/>
    </source>
</evidence>
<evidence type="ECO:0000256" key="4">
    <source>
        <dbReference type="ARBA" id="ARBA00023125"/>
    </source>
</evidence>
<organism evidence="8">
    <name type="scientific">Lepeophtheirus salmonis</name>
    <name type="common">Salmon louse</name>
    <name type="synonym">Caligus salmonis</name>
    <dbReference type="NCBI Taxonomy" id="72036"/>
    <lineage>
        <taxon>Eukaryota</taxon>
        <taxon>Metazoa</taxon>
        <taxon>Ecdysozoa</taxon>
        <taxon>Arthropoda</taxon>
        <taxon>Crustacea</taxon>
        <taxon>Multicrustacea</taxon>
        <taxon>Hexanauplia</taxon>
        <taxon>Copepoda</taxon>
        <taxon>Siphonostomatoida</taxon>
        <taxon>Caligidae</taxon>
        <taxon>Lepeophtheirus</taxon>
    </lineage>
</organism>
<keyword evidence="2 5" id="KW-0863">Zinc-finger</keyword>
<feature type="domain" description="THAP-type" evidence="7">
    <location>
        <begin position="1"/>
        <end position="103"/>
    </location>
</feature>
<dbReference type="PROSITE" id="PS50950">
    <property type="entry name" value="ZF_THAP"/>
    <property type="match status" value="1"/>
</dbReference>
<dbReference type="PANTHER" id="PTHR46927:SF3">
    <property type="entry name" value="THAP-TYPE DOMAIN-CONTAINING PROTEIN"/>
    <property type="match status" value="1"/>
</dbReference>